<reference evidence="1 2" key="2">
    <citation type="submission" date="2019-01" db="EMBL/GenBank/DDBJ databases">
        <authorList>
            <person name="Li Y."/>
        </authorList>
    </citation>
    <scope>NUCLEOTIDE SEQUENCE [LARGE SCALE GENOMIC DNA]</scope>
    <source>
        <strain evidence="1 2">D19-10-3-21</strain>
    </source>
</reference>
<protein>
    <submittedName>
        <fullName evidence="1">RidA family protein</fullName>
    </submittedName>
</protein>
<dbReference type="InterPro" id="IPR035959">
    <property type="entry name" value="RutC-like_sf"/>
</dbReference>
<dbReference type="OrthoDB" id="9809792at2"/>
<dbReference type="Pfam" id="PF01042">
    <property type="entry name" value="Ribonuc_L-PSP"/>
    <property type="match status" value="1"/>
</dbReference>
<dbReference type="PANTHER" id="PTHR11803:SF39">
    <property type="entry name" value="2-IMINOBUTANOATE_2-IMINOPROPANOATE DEAMINASE"/>
    <property type="match status" value="1"/>
</dbReference>
<dbReference type="Gene3D" id="3.30.1330.40">
    <property type="entry name" value="RutC-like"/>
    <property type="match status" value="1"/>
</dbReference>
<dbReference type="PANTHER" id="PTHR11803">
    <property type="entry name" value="2-IMINOBUTANOATE/2-IMINOPROPANOATE DEAMINASE RIDA"/>
    <property type="match status" value="1"/>
</dbReference>
<dbReference type="GO" id="GO:0005829">
    <property type="term" value="C:cytosol"/>
    <property type="evidence" value="ECO:0007669"/>
    <property type="project" value="TreeGrafter"/>
</dbReference>
<dbReference type="InterPro" id="IPR006175">
    <property type="entry name" value="YjgF/YER057c/UK114"/>
</dbReference>
<dbReference type="Proteomes" id="UP000285295">
    <property type="component" value="Unassembled WGS sequence"/>
</dbReference>
<evidence type="ECO:0000313" key="2">
    <source>
        <dbReference type="Proteomes" id="UP000285295"/>
    </source>
</evidence>
<sequence>MDRTIIDVPVISDALRRLGVPVSPLVRLEDRLYTCGMPPLDPRTGEIVEGDIATQTRAVMEALKVTLAAGGATFEQVAKVNVFLTDNADAPAMNAVYRDYFRNGFPARSCVAVQAWPRFDIEIECIAAVP</sequence>
<dbReference type="SUPFAM" id="SSF55298">
    <property type="entry name" value="YjgF-like"/>
    <property type="match status" value="1"/>
</dbReference>
<proteinExistence type="predicted"/>
<gene>
    <name evidence="1" type="ORF">D2T31_15570</name>
</gene>
<dbReference type="AlphaFoldDB" id="A0A443K581"/>
<comment type="caution">
    <text evidence="1">The sequence shown here is derived from an EMBL/GenBank/DDBJ whole genome shotgun (WGS) entry which is preliminary data.</text>
</comment>
<name>A0A443K581_9RHOB</name>
<dbReference type="RefSeq" id="WP_128184405.1">
    <property type="nucleotide sequence ID" value="NZ_SAUV01000011.1"/>
</dbReference>
<reference evidence="1 2" key="1">
    <citation type="submission" date="2019-01" db="EMBL/GenBank/DDBJ databases">
        <title>Sinorhodobacter populi sp. nov. isolated from the symptomatic bark tissue of Populus euramericana canker.</title>
        <authorList>
            <person name="Xu G."/>
        </authorList>
    </citation>
    <scope>NUCLEOTIDE SEQUENCE [LARGE SCALE GENOMIC DNA]</scope>
    <source>
        <strain evidence="1 2">D19-10-3-21</strain>
    </source>
</reference>
<dbReference type="GO" id="GO:0019239">
    <property type="term" value="F:deaminase activity"/>
    <property type="evidence" value="ECO:0007669"/>
    <property type="project" value="TreeGrafter"/>
</dbReference>
<organism evidence="1 2">
    <name type="scientific">Paenirhodobacter populi</name>
    <dbReference type="NCBI Taxonomy" id="2306993"/>
    <lineage>
        <taxon>Bacteria</taxon>
        <taxon>Pseudomonadati</taxon>
        <taxon>Pseudomonadota</taxon>
        <taxon>Alphaproteobacteria</taxon>
        <taxon>Rhodobacterales</taxon>
        <taxon>Rhodobacter group</taxon>
        <taxon>Paenirhodobacter</taxon>
    </lineage>
</organism>
<dbReference type="EMBL" id="SAUX01000018">
    <property type="protein sequence ID" value="RWR27937.1"/>
    <property type="molecule type" value="Genomic_DNA"/>
</dbReference>
<evidence type="ECO:0000313" key="1">
    <source>
        <dbReference type="EMBL" id="RWR27937.1"/>
    </source>
</evidence>
<dbReference type="CDD" id="cd00448">
    <property type="entry name" value="YjgF_YER057c_UK114_family"/>
    <property type="match status" value="1"/>
</dbReference>
<accession>A0A443K581</accession>